<proteinExistence type="predicted"/>
<evidence type="ECO:0000259" key="3">
    <source>
        <dbReference type="PROSITE" id="PS51371"/>
    </source>
</evidence>
<evidence type="ECO:0000256" key="1">
    <source>
        <dbReference type="ARBA" id="ARBA00023122"/>
    </source>
</evidence>
<sequence>MQIKDLMTTPPASVPLDATLEEAARHMADARVGALPVIEDDHVAGVITDRDLVVRAMARGLSPQVRVEALMSTDPITVEADTPVPAAMHAMGTIDARHLPVVDNGRLVGMISFDDLFWFFTGQLGELAAVINTARKAPDAFHRRQQRAAAR</sequence>
<dbReference type="AlphaFoldDB" id="A0A3Q9JZ33"/>
<dbReference type="InterPro" id="IPR046342">
    <property type="entry name" value="CBS_dom_sf"/>
</dbReference>
<organism evidence="4 5">
    <name type="scientific">Streptomyces lydicus</name>
    <dbReference type="NCBI Taxonomy" id="47763"/>
    <lineage>
        <taxon>Bacteria</taxon>
        <taxon>Bacillati</taxon>
        <taxon>Actinomycetota</taxon>
        <taxon>Actinomycetes</taxon>
        <taxon>Kitasatosporales</taxon>
        <taxon>Streptomycetaceae</taxon>
        <taxon>Streptomyces</taxon>
    </lineage>
</organism>
<dbReference type="Proteomes" id="UP000275579">
    <property type="component" value="Chromosome"/>
</dbReference>
<dbReference type="Pfam" id="PF00571">
    <property type="entry name" value="CBS"/>
    <property type="match status" value="2"/>
</dbReference>
<dbReference type="SUPFAM" id="SSF54631">
    <property type="entry name" value="CBS-domain pair"/>
    <property type="match status" value="1"/>
</dbReference>
<feature type="domain" description="CBS" evidence="3">
    <location>
        <begin position="7"/>
        <end position="64"/>
    </location>
</feature>
<dbReference type="PANTHER" id="PTHR43080">
    <property type="entry name" value="CBS DOMAIN-CONTAINING PROTEIN CBSX3, MITOCHONDRIAL"/>
    <property type="match status" value="1"/>
</dbReference>
<dbReference type="PANTHER" id="PTHR43080:SF2">
    <property type="entry name" value="CBS DOMAIN-CONTAINING PROTEIN"/>
    <property type="match status" value="1"/>
</dbReference>
<feature type="domain" description="CBS" evidence="3">
    <location>
        <begin position="71"/>
        <end position="127"/>
    </location>
</feature>
<accession>A0A3Q9JZ33</accession>
<dbReference type="EMBL" id="CP029042">
    <property type="protein sequence ID" value="AZS69819.1"/>
    <property type="molecule type" value="Genomic_DNA"/>
</dbReference>
<dbReference type="InterPro" id="IPR051257">
    <property type="entry name" value="Diverse_CBS-Domain"/>
</dbReference>
<dbReference type="SMART" id="SM00116">
    <property type="entry name" value="CBS"/>
    <property type="match status" value="2"/>
</dbReference>
<evidence type="ECO:0000313" key="5">
    <source>
        <dbReference type="Proteomes" id="UP000275579"/>
    </source>
</evidence>
<dbReference type="PROSITE" id="PS51371">
    <property type="entry name" value="CBS"/>
    <property type="match status" value="2"/>
</dbReference>
<reference evidence="4 5" key="1">
    <citation type="submission" date="2018-04" db="EMBL/GenBank/DDBJ databases">
        <title>Complete genome sequences of Streptomyces lydicus strain WYEC and characterization of antagonistic properties of biological control agents.</title>
        <authorList>
            <person name="Mariita R.M."/>
            <person name="Sello J.K."/>
        </authorList>
    </citation>
    <scope>NUCLEOTIDE SEQUENCE [LARGE SCALE GENOMIC DNA]</scope>
    <source>
        <strain evidence="4 5">WYEC 108</strain>
    </source>
</reference>
<dbReference type="InterPro" id="IPR000644">
    <property type="entry name" value="CBS_dom"/>
</dbReference>
<dbReference type="Gene3D" id="3.10.580.10">
    <property type="entry name" value="CBS-domain"/>
    <property type="match status" value="1"/>
</dbReference>
<gene>
    <name evidence="4" type="ORF">DDE74_01495</name>
</gene>
<evidence type="ECO:0000256" key="2">
    <source>
        <dbReference type="PROSITE-ProRule" id="PRU00703"/>
    </source>
</evidence>
<protein>
    <submittedName>
        <fullName evidence="4">CBS domain-containing protein</fullName>
    </submittedName>
</protein>
<evidence type="ECO:0000313" key="4">
    <source>
        <dbReference type="EMBL" id="AZS69819.1"/>
    </source>
</evidence>
<keyword evidence="1 2" id="KW-0129">CBS domain</keyword>
<name>A0A3Q9JZ33_9ACTN</name>